<evidence type="ECO:0000259" key="13">
    <source>
        <dbReference type="Pfam" id="PF02875"/>
    </source>
</evidence>
<organism evidence="15 16">
    <name type="scientific">Paenibacillus gyeongsangnamensis</name>
    <dbReference type="NCBI Taxonomy" id="3388067"/>
    <lineage>
        <taxon>Bacteria</taxon>
        <taxon>Bacillati</taxon>
        <taxon>Bacillota</taxon>
        <taxon>Bacilli</taxon>
        <taxon>Bacillales</taxon>
        <taxon>Paenibacillaceae</taxon>
        <taxon>Paenibacillus</taxon>
    </lineage>
</organism>
<evidence type="ECO:0000256" key="8">
    <source>
        <dbReference type="ARBA" id="ARBA00023306"/>
    </source>
</evidence>
<dbReference type="Pfam" id="PF01225">
    <property type="entry name" value="Mur_ligase"/>
    <property type="match status" value="1"/>
</dbReference>
<keyword evidence="8 10" id="KW-0131">Cell cycle</keyword>
<dbReference type="InterPro" id="IPR013221">
    <property type="entry name" value="Mur_ligase_cen"/>
</dbReference>
<comment type="function">
    <text evidence="10 11">Involved in cell wall formation. Catalyzes the final step in the synthesis of UDP-N-acetylmuramoyl-pentapeptide, the precursor of murein.</text>
</comment>
<dbReference type="EC" id="6.3.2.10" evidence="10 11"/>
<dbReference type="Gene3D" id="3.90.190.20">
    <property type="entry name" value="Mur ligase, C-terminal domain"/>
    <property type="match status" value="1"/>
</dbReference>
<keyword evidence="7 10" id="KW-0573">Peptidoglycan synthesis</keyword>
<evidence type="ECO:0000256" key="6">
    <source>
        <dbReference type="ARBA" id="ARBA00022960"/>
    </source>
</evidence>
<evidence type="ECO:0000259" key="12">
    <source>
        <dbReference type="Pfam" id="PF01225"/>
    </source>
</evidence>
<proteinExistence type="inferred from homology"/>
<dbReference type="SUPFAM" id="SSF53623">
    <property type="entry name" value="MurD-like peptide ligases, catalytic domain"/>
    <property type="match status" value="1"/>
</dbReference>
<dbReference type="InterPro" id="IPR000713">
    <property type="entry name" value="Mur_ligase_N"/>
</dbReference>
<dbReference type="InterPro" id="IPR036615">
    <property type="entry name" value="Mur_ligase_C_dom_sf"/>
</dbReference>
<evidence type="ECO:0000313" key="15">
    <source>
        <dbReference type="EMBL" id="MCZ8511230.1"/>
    </source>
</evidence>
<gene>
    <name evidence="10" type="primary">murF</name>
    <name evidence="15" type="ORF">O9H85_01995</name>
</gene>
<dbReference type="PANTHER" id="PTHR43024">
    <property type="entry name" value="UDP-N-ACETYLMURAMOYL-TRIPEPTIDE--D-ALANYL-D-ALANINE LIGASE"/>
    <property type="match status" value="1"/>
</dbReference>
<protein>
    <recommendedName>
        <fullName evidence="10 11">UDP-N-acetylmuramoyl-tripeptide--D-alanyl-D-alanine ligase</fullName>
        <ecNumber evidence="10 11">6.3.2.10</ecNumber>
    </recommendedName>
    <alternativeName>
        <fullName evidence="10">D-alanyl-D-alanine-adding enzyme</fullName>
    </alternativeName>
</protein>
<evidence type="ECO:0000259" key="14">
    <source>
        <dbReference type="Pfam" id="PF08245"/>
    </source>
</evidence>
<dbReference type="RefSeq" id="WP_269879594.1">
    <property type="nucleotide sequence ID" value="NZ_JAQAGZ010000001.1"/>
</dbReference>
<dbReference type="NCBIfam" id="TIGR01143">
    <property type="entry name" value="murF"/>
    <property type="match status" value="1"/>
</dbReference>
<dbReference type="Gene3D" id="3.40.1390.10">
    <property type="entry name" value="MurE/MurF, N-terminal domain"/>
    <property type="match status" value="1"/>
</dbReference>
<dbReference type="InterPro" id="IPR051046">
    <property type="entry name" value="MurCDEF_CellWall_CoF430Synth"/>
</dbReference>
<keyword evidence="9 10" id="KW-0961">Cell wall biogenesis/degradation</keyword>
<evidence type="ECO:0000313" key="16">
    <source>
        <dbReference type="Proteomes" id="UP001527882"/>
    </source>
</evidence>
<evidence type="ECO:0000256" key="11">
    <source>
        <dbReference type="RuleBase" id="RU004136"/>
    </source>
</evidence>
<keyword evidence="5 10" id="KW-0067">ATP-binding</keyword>
<dbReference type="InterPro" id="IPR005863">
    <property type="entry name" value="UDP-N-AcMur_synth"/>
</dbReference>
<dbReference type="EMBL" id="JAQAGZ010000001">
    <property type="protein sequence ID" value="MCZ8511230.1"/>
    <property type="molecule type" value="Genomic_DNA"/>
</dbReference>
<sequence>MMNRTLGEIALMAGGTLSEGVPSDLRVNGVSKDTRTIEQGALYVPLIGEAFDGHRFVEEALKRGAAASLWQADRPDAPAGAPLIYVKDTLAALQRLAREYRRQLPVRIVGITGSNGKTTTKDLTAAVLSASFQVHKTAGNYNNHIGLPLTLLGLNEETEIAVLEMGMSGRGEIELLSRLAEPEVAVITNIGEAHLLQLGSRKEIARAKTEILVGLQPDGLLIYNGDEPLIEEVLPELAEPGRMNAAAYRKLRFGAEPDNAYFPADVSMDSAGSHFHLGGDDTDYYVPLPGAHNVVNALAAIAVGRHFGMQPADVARGLSQAELTGMRIEVLSAPSGLTILNDAYNASPTSMRAAIALLHELTGYERKYAVLGDMLELGDREAEFHRGVGAMLDPERVEVVYLYGPLSVHTAEGLKERFPADRVRYYEDKEALAEALKLAAGPKDVVLIKGSRGMRMEQTAVFLMQSGG</sequence>
<evidence type="ECO:0000256" key="4">
    <source>
        <dbReference type="ARBA" id="ARBA00022741"/>
    </source>
</evidence>
<dbReference type="GO" id="GO:0016874">
    <property type="term" value="F:ligase activity"/>
    <property type="evidence" value="ECO:0007669"/>
    <property type="project" value="UniProtKB-KW"/>
</dbReference>
<evidence type="ECO:0000256" key="1">
    <source>
        <dbReference type="ARBA" id="ARBA00022490"/>
    </source>
</evidence>
<dbReference type="InterPro" id="IPR036565">
    <property type="entry name" value="Mur-like_cat_sf"/>
</dbReference>
<comment type="caution">
    <text evidence="15">The sequence shown here is derived from an EMBL/GenBank/DDBJ whole genome shotgun (WGS) entry which is preliminary data.</text>
</comment>
<comment type="catalytic activity">
    <reaction evidence="10 11">
        <text>D-alanyl-D-alanine + UDP-N-acetyl-alpha-D-muramoyl-L-alanyl-gamma-D-glutamyl-meso-2,6-diaminopimelate + ATP = UDP-N-acetyl-alpha-D-muramoyl-L-alanyl-gamma-D-glutamyl-meso-2,6-diaminopimeloyl-D-alanyl-D-alanine + ADP + phosphate + H(+)</text>
        <dbReference type="Rhea" id="RHEA:28374"/>
        <dbReference type="ChEBI" id="CHEBI:15378"/>
        <dbReference type="ChEBI" id="CHEBI:30616"/>
        <dbReference type="ChEBI" id="CHEBI:43474"/>
        <dbReference type="ChEBI" id="CHEBI:57822"/>
        <dbReference type="ChEBI" id="CHEBI:61386"/>
        <dbReference type="ChEBI" id="CHEBI:83905"/>
        <dbReference type="ChEBI" id="CHEBI:456216"/>
        <dbReference type="EC" id="6.3.2.10"/>
    </reaction>
</comment>
<feature type="domain" description="Mur ligase central" evidence="14">
    <location>
        <begin position="111"/>
        <end position="303"/>
    </location>
</feature>
<dbReference type="Pfam" id="PF02875">
    <property type="entry name" value="Mur_ligase_C"/>
    <property type="match status" value="1"/>
</dbReference>
<keyword evidence="2 10" id="KW-0436">Ligase</keyword>
<keyword evidence="4 10" id="KW-0547">Nucleotide-binding</keyword>
<dbReference type="Proteomes" id="UP001527882">
    <property type="component" value="Unassembled WGS sequence"/>
</dbReference>
<comment type="similarity">
    <text evidence="10">Belongs to the MurCDEF family. MurF subfamily.</text>
</comment>
<dbReference type="Pfam" id="PF08245">
    <property type="entry name" value="Mur_ligase_M"/>
    <property type="match status" value="1"/>
</dbReference>
<dbReference type="InterPro" id="IPR004101">
    <property type="entry name" value="Mur_ligase_C"/>
</dbReference>
<evidence type="ECO:0000256" key="7">
    <source>
        <dbReference type="ARBA" id="ARBA00022984"/>
    </source>
</evidence>
<evidence type="ECO:0000256" key="5">
    <source>
        <dbReference type="ARBA" id="ARBA00022840"/>
    </source>
</evidence>
<keyword evidence="3 10" id="KW-0132">Cell division</keyword>
<dbReference type="InterPro" id="IPR035911">
    <property type="entry name" value="MurE/MurF_N"/>
</dbReference>
<keyword evidence="1 10" id="KW-0963">Cytoplasm</keyword>
<name>A0ABT4Q2X7_9BACL</name>
<dbReference type="SUPFAM" id="SSF63418">
    <property type="entry name" value="MurE/MurF N-terminal domain"/>
    <property type="match status" value="1"/>
</dbReference>
<evidence type="ECO:0000256" key="10">
    <source>
        <dbReference type="HAMAP-Rule" id="MF_02019"/>
    </source>
</evidence>
<comment type="pathway">
    <text evidence="10 11">Cell wall biogenesis; peptidoglycan biosynthesis.</text>
</comment>
<comment type="subcellular location">
    <subcellularLocation>
        <location evidence="10 11">Cytoplasm</location>
    </subcellularLocation>
</comment>
<feature type="binding site" evidence="10">
    <location>
        <begin position="113"/>
        <end position="119"/>
    </location>
    <ligand>
        <name>ATP</name>
        <dbReference type="ChEBI" id="CHEBI:30616"/>
    </ligand>
</feature>
<reference evidence="15 16" key="1">
    <citation type="submission" date="2022-12" db="EMBL/GenBank/DDBJ databases">
        <title>Draft genome sequence of Paenibacillus sp. dW9.</title>
        <authorList>
            <person name="Choi E.-W."/>
            <person name="Kim D.-U."/>
        </authorList>
    </citation>
    <scope>NUCLEOTIDE SEQUENCE [LARGE SCALE GENOMIC DNA]</scope>
    <source>
        <strain evidence="16">dW9</strain>
    </source>
</reference>
<keyword evidence="6 10" id="KW-0133">Cell shape</keyword>
<dbReference type="HAMAP" id="MF_02019">
    <property type="entry name" value="MurF"/>
    <property type="match status" value="1"/>
</dbReference>
<evidence type="ECO:0000256" key="3">
    <source>
        <dbReference type="ARBA" id="ARBA00022618"/>
    </source>
</evidence>
<feature type="domain" description="Mur ligase C-terminal" evidence="13">
    <location>
        <begin position="326"/>
        <end position="452"/>
    </location>
</feature>
<dbReference type="PANTHER" id="PTHR43024:SF1">
    <property type="entry name" value="UDP-N-ACETYLMURAMOYL-TRIPEPTIDE--D-ALANYL-D-ALANINE LIGASE"/>
    <property type="match status" value="1"/>
</dbReference>
<dbReference type="SUPFAM" id="SSF53244">
    <property type="entry name" value="MurD-like peptide ligases, peptide-binding domain"/>
    <property type="match status" value="1"/>
</dbReference>
<accession>A0ABT4Q2X7</accession>
<evidence type="ECO:0000256" key="2">
    <source>
        <dbReference type="ARBA" id="ARBA00022598"/>
    </source>
</evidence>
<dbReference type="Gene3D" id="3.40.1190.10">
    <property type="entry name" value="Mur-like, catalytic domain"/>
    <property type="match status" value="1"/>
</dbReference>
<feature type="domain" description="Mur ligase N-terminal catalytic" evidence="12">
    <location>
        <begin position="27"/>
        <end position="101"/>
    </location>
</feature>
<keyword evidence="16" id="KW-1185">Reference proteome</keyword>
<evidence type="ECO:0000256" key="9">
    <source>
        <dbReference type="ARBA" id="ARBA00023316"/>
    </source>
</evidence>